<evidence type="ECO:0000313" key="1">
    <source>
        <dbReference type="EMBL" id="MDR6765845.1"/>
    </source>
</evidence>
<dbReference type="Proteomes" id="UP001253458">
    <property type="component" value="Unassembled WGS sequence"/>
</dbReference>
<comment type="caution">
    <text evidence="1">The sequence shown here is derived from an EMBL/GenBank/DDBJ whole genome shotgun (WGS) entry which is preliminary data.</text>
</comment>
<protein>
    <submittedName>
        <fullName evidence="1">Uncharacterized protein</fullName>
    </submittedName>
</protein>
<dbReference type="EMBL" id="JAVDTS010000001">
    <property type="protein sequence ID" value="MDR6836282.1"/>
    <property type="molecule type" value="Genomic_DNA"/>
</dbReference>
<keyword evidence="3" id="KW-1185">Reference proteome</keyword>
<evidence type="ECO:0000313" key="2">
    <source>
        <dbReference type="EMBL" id="MDR6836282.1"/>
    </source>
</evidence>
<name>A0AAJ2BTI1_ACIDE</name>
<dbReference type="EMBL" id="JAVDTL010000001">
    <property type="protein sequence ID" value="MDR6765845.1"/>
    <property type="molecule type" value="Genomic_DNA"/>
</dbReference>
<accession>A0AAJ2BTI1</accession>
<dbReference type="AlphaFoldDB" id="A0AAJ2BTI1"/>
<proteinExistence type="predicted"/>
<reference evidence="1 3" key="1">
    <citation type="submission" date="2023-07" db="EMBL/GenBank/DDBJ databases">
        <title>Sorghum-associated microbial communities from plants grown in Nebraska, USA.</title>
        <authorList>
            <person name="Schachtman D."/>
        </authorList>
    </citation>
    <scope>NUCLEOTIDE SEQUENCE</scope>
    <source>
        <strain evidence="2 3">BE105</strain>
        <strain evidence="1">BE69</strain>
    </source>
</reference>
<evidence type="ECO:0000313" key="3">
    <source>
        <dbReference type="Proteomes" id="UP001249076"/>
    </source>
</evidence>
<evidence type="ECO:0000313" key="4">
    <source>
        <dbReference type="Proteomes" id="UP001253458"/>
    </source>
</evidence>
<organism evidence="1 4">
    <name type="scientific">Acidovorax delafieldii</name>
    <name type="common">Pseudomonas delafieldii</name>
    <dbReference type="NCBI Taxonomy" id="47920"/>
    <lineage>
        <taxon>Bacteria</taxon>
        <taxon>Pseudomonadati</taxon>
        <taxon>Pseudomonadota</taxon>
        <taxon>Betaproteobacteria</taxon>
        <taxon>Burkholderiales</taxon>
        <taxon>Comamonadaceae</taxon>
        <taxon>Acidovorax</taxon>
    </lineage>
</organism>
<gene>
    <name evidence="1" type="ORF">J2W88_001103</name>
    <name evidence="2" type="ORF">J2W93_001103</name>
</gene>
<dbReference type="Proteomes" id="UP001249076">
    <property type="component" value="Unassembled WGS sequence"/>
</dbReference>
<sequence>MVNVVTLARGAMLTAEPHAGQSALCAECNTDPIHSTPHGPLPIQPKPR</sequence>